<sequence>MPETPTPITPPSPPDAADADLAAQARPGYGVPSQDPRPGAQLPQLPAEATREAGSTLAGGGVLAGAAAGAAVGAVVGGPAGVVVGGAIGGVAGAVGGAAAGKAVAGRPVGLHIEDSGGNGRPVVLIHGWPLSAQAWQAQVPLLAAAGYRVVAYDRRGFGRSAKPASGYGYDQLADDLAQVLDECGLQQGVTLVGFSMGGGEVARYVARHGQARLRSVVFAAAVPPFMMQGRGNPEGPLTPEKAQEMKQGLERDRDAFFEQFTRDFFSASGRLMVSEQQRAEAVALCRQSDQQAALACMESFGTTDFRDDLAKLTVPTLVLHGDADGIVPVEGSGLRTHRAVPHSKLVTVPGAPHGLNTSHPREFNDALIAFLREG</sequence>
<comment type="caution">
    <text evidence="3">The sequence shown here is derived from an EMBL/GenBank/DDBJ whole genome shotgun (WGS) entry which is preliminary data.</text>
</comment>
<dbReference type="Proteomes" id="UP000626210">
    <property type="component" value="Unassembled WGS sequence"/>
</dbReference>
<dbReference type="InterPro" id="IPR029058">
    <property type="entry name" value="AB_hydrolase_fold"/>
</dbReference>
<feature type="domain" description="AB hydrolase-1" evidence="2">
    <location>
        <begin position="122"/>
        <end position="357"/>
    </location>
</feature>
<feature type="compositionally biased region" description="Low complexity" evidence="1">
    <location>
        <begin position="15"/>
        <end position="27"/>
    </location>
</feature>
<feature type="compositionally biased region" description="Pro residues" evidence="1">
    <location>
        <begin position="1"/>
        <end position="14"/>
    </location>
</feature>
<dbReference type="PANTHER" id="PTHR43433">
    <property type="entry name" value="HYDROLASE, ALPHA/BETA FOLD FAMILY PROTEIN"/>
    <property type="match status" value="1"/>
</dbReference>
<dbReference type="PANTHER" id="PTHR43433:SF4">
    <property type="entry name" value="NON-HEME CHLOROPEROXIDASE-RELATED"/>
    <property type="match status" value="1"/>
</dbReference>
<dbReference type="PRINTS" id="PR00412">
    <property type="entry name" value="EPOXHYDRLASE"/>
</dbReference>
<name>A0ABQ3G5M0_9BURK</name>
<feature type="region of interest" description="Disordered" evidence="1">
    <location>
        <begin position="1"/>
        <end position="42"/>
    </location>
</feature>
<accession>A0ABQ3G5M0</accession>
<proteinExistence type="predicted"/>
<dbReference type="InterPro" id="IPR000073">
    <property type="entry name" value="AB_hydrolase_1"/>
</dbReference>
<dbReference type="EMBL" id="BMYK01000014">
    <property type="protein sequence ID" value="GHC91518.1"/>
    <property type="molecule type" value="Genomic_DNA"/>
</dbReference>
<evidence type="ECO:0000313" key="4">
    <source>
        <dbReference type="Proteomes" id="UP000626210"/>
    </source>
</evidence>
<organism evidence="3 4">
    <name type="scientific">Pseudorhodoferax aquiterrae</name>
    <dbReference type="NCBI Taxonomy" id="747304"/>
    <lineage>
        <taxon>Bacteria</taxon>
        <taxon>Pseudomonadati</taxon>
        <taxon>Pseudomonadota</taxon>
        <taxon>Betaproteobacteria</taxon>
        <taxon>Burkholderiales</taxon>
        <taxon>Comamonadaceae</taxon>
    </lineage>
</organism>
<dbReference type="Gene3D" id="3.40.50.1820">
    <property type="entry name" value="alpha/beta hydrolase"/>
    <property type="match status" value="1"/>
</dbReference>
<gene>
    <name evidence="3" type="ORF">GCM10007320_40600</name>
</gene>
<evidence type="ECO:0000256" key="1">
    <source>
        <dbReference type="SAM" id="MobiDB-lite"/>
    </source>
</evidence>
<dbReference type="Pfam" id="PF00561">
    <property type="entry name" value="Abhydrolase_1"/>
    <property type="match status" value="1"/>
</dbReference>
<evidence type="ECO:0000313" key="3">
    <source>
        <dbReference type="EMBL" id="GHC91518.1"/>
    </source>
</evidence>
<dbReference type="InterPro" id="IPR000639">
    <property type="entry name" value="Epox_hydrolase-like"/>
</dbReference>
<dbReference type="InterPro" id="IPR050471">
    <property type="entry name" value="AB_hydrolase"/>
</dbReference>
<dbReference type="PRINTS" id="PR00111">
    <property type="entry name" value="ABHYDROLASE"/>
</dbReference>
<evidence type="ECO:0000259" key="2">
    <source>
        <dbReference type="Pfam" id="PF00561"/>
    </source>
</evidence>
<dbReference type="SUPFAM" id="SSF53474">
    <property type="entry name" value="alpha/beta-Hydrolases"/>
    <property type="match status" value="1"/>
</dbReference>
<reference evidence="4" key="1">
    <citation type="journal article" date="2019" name="Int. J. Syst. Evol. Microbiol.">
        <title>The Global Catalogue of Microorganisms (GCM) 10K type strain sequencing project: providing services to taxonomists for standard genome sequencing and annotation.</title>
        <authorList>
            <consortium name="The Broad Institute Genomics Platform"/>
            <consortium name="The Broad Institute Genome Sequencing Center for Infectious Disease"/>
            <person name="Wu L."/>
            <person name="Ma J."/>
        </authorList>
    </citation>
    <scope>NUCLEOTIDE SEQUENCE [LARGE SCALE GENOMIC DNA]</scope>
    <source>
        <strain evidence="4">KCTC 23314</strain>
    </source>
</reference>
<keyword evidence="4" id="KW-1185">Reference proteome</keyword>
<dbReference type="RefSeq" id="WP_189688716.1">
    <property type="nucleotide sequence ID" value="NZ_BMYK01000014.1"/>
</dbReference>
<protein>
    <recommendedName>
        <fullName evidence="2">AB hydrolase-1 domain-containing protein</fullName>
    </recommendedName>
</protein>